<dbReference type="InterPro" id="IPR011205">
    <property type="entry name" value="UCP015417_vWA"/>
</dbReference>
<gene>
    <name evidence="3" type="ORF">Fot_23408</name>
</gene>
<dbReference type="InterPro" id="IPR036465">
    <property type="entry name" value="vWFA_dom_sf"/>
</dbReference>
<protein>
    <submittedName>
        <fullName evidence="3">Uncharacterized protein</fullName>
    </submittedName>
</protein>
<dbReference type="Pfam" id="PF25043">
    <property type="entry name" value="DUF7788"/>
    <property type="match status" value="1"/>
</dbReference>
<dbReference type="PANTHER" id="PTHR31373">
    <property type="entry name" value="OS06G0652100 PROTEIN"/>
    <property type="match status" value="1"/>
</dbReference>
<keyword evidence="4" id="KW-1185">Reference proteome</keyword>
<proteinExistence type="predicted"/>
<comment type="caution">
    <text evidence="3">The sequence shown here is derived from an EMBL/GenBank/DDBJ whole genome shotgun (WGS) entry which is preliminary data.</text>
</comment>
<organism evidence="3 4">
    <name type="scientific">Forsythia ovata</name>
    <dbReference type="NCBI Taxonomy" id="205694"/>
    <lineage>
        <taxon>Eukaryota</taxon>
        <taxon>Viridiplantae</taxon>
        <taxon>Streptophyta</taxon>
        <taxon>Embryophyta</taxon>
        <taxon>Tracheophyta</taxon>
        <taxon>Spermatophyta</taxon>
        <taxon>Magnoliopsida</taxon>
        <taxon>eudicotyledons</taxon>
        <taxon>Gunneridae</taxon>
        <taxon>Pentapetalae</taxon>
        <taxon>asterids</taxon>
        <taxon>lamiids</taxon>
        <taxon>Lamiales</taxon>
        <taxon>Oleaceae</taxon>
        <taxon>Forsythieae</taxon>
        <taxon>Forsythia</taxon>
    </lineage>
</organism>
<dbReference type="SUPFAM" id="SSF53300">
    <property type="entry name" value="vWA-like"/>
    <property type="match status" value="1"/>
</dbReference>
<dbReference type="InterPro" id="IPR058580">
    <property type="entry name" value="DUF2828"/>
</dbReference>
<dbReference type="Proteomes" id="UP001604277">
    <property type="component" value="Unassembled WGS sequence"/>
</dbReference>
<feature type="domain" description="DUF2828" evidence="1">
    <location>
        <begin position="1"/>
        <end position="89"/>
    </location>
</feature>
<reference evidence="4" key="1">
    <citation type="submission" date="2024-07" db="EMBL/GenBank/DDBJ databases">
        <title>Two chromosome-level genome assemblies of Korean endemic species Abeliophyllum distichum and Forsythia ovata (Oleaceae).</title>
        <authorList>
            <person name="Jang H."/>
        </authorList>
    </citation>
    <scope>NUCLEOTIDE SEQUENCE [LARGE SCALE GENOMIC DNA]</scope>
</reference>
<evidence type="ECO:0000313" key="4">
    <source>
        <dbReference type="Proteomes" id="UP001604277"/>
    </source>
</evidence>
<dbReference type="EMBL" id="JBFOLJ010000006">
    <property type="protein sequence ID" value="KAL2530807.1"/>
    <property type="molecule type" value="Genomic_DNA"/>
</dbReference>
<feature type="domain" description="DUF7788" evidence="2">
    <location>
        <begin position="91"/>
        <end position="300"/>
    </location>
</feature>
<evidence type="ECO:0000259" key="2">
    <source>
        <dbReference type="Pfam" id="PF25043"/>
    </source>
</evidence>
<dbReference type="Gene3D" id="3.40.50.410">
    <property type="entry name" value="von Willebrand factor, type A domain"/>
    <property type="match status" value="1"/>
</dbReference>
<dbReference type="PANTHER" id="PTHR31373:SF27">
    <property type="entry name" value="TROVE DOMAIN-CONTAINING PROTEIN"/>
    <property type="match status" value="1"/>
</dbReference>
<dbReference type="PIRSF" id="PIRSF015417">
    <property type="entry name" value="T31B5_30_vWA"/>
    <property type="match status" value="1"/>
</dbReference>
<evidence type="ECO:0000313" key="3">
    <source>
        <dbReference type="EMBL" id="KAL2530807.1"/>
    </source>
</evidence>
<accession>A0ABD1V0G7</accession>
<name>A0ABD1V0G7_9LAMI</name>
<sequence length="312" mass="35045">MSAQEWESIPYNRVASVAMRNYTDIFLHRDNKRFREYLENVKAGKAKITAGALLPHEIIGKLKGSSGAAIVAELQWKRMVDELLKNEKLTNCLAICDVSGSMFGTPMEVAVALGLLVSELCEEPWKGHVITFSAFPELHLIREGNLRSKTEFIRQMDAGMNTDFQKVFDKILESAVNKNLPEEKMIKRVFVFSDMEFDKASENPWDTDYMVIQRKFQEKGYKNVPEIVFWNLRDSSATPVTATQNGVALVSGFSKNLLTLFLEEGGIIKPEDVRNLAGEDVKAEASTGEMNPEAVMEAAISGELYQKLVVHD</sequence>
<dbReference type="InterPro" id="IPR056690">
    <property type="entry name" value="DUF7788"/>
</dbReference>
<dbReference type="Pfam" id="PF11443">
    <property type="entry name" value="DUF2828"/>
    <property type="match status" value="1"/>
</dbReference>
<dbReference type="AlphaFoldDB" id="A0ABD1V0G7"/>
<evidence type="ECO:0000259" key="1">
    <source>
        <dbReference type="Pfam" id="PF11443"/>
    </source>
</evidence>